<keyword evidence="2" id="KW-1185">Reference proteome</keyword>
<protein>
    <submittedName>
        <fullName evidence="1">Uncharacterized protein</fullName>
    </submittedName>
</protein>
<evidence type="ECO:0000313" key="1">
    <source>
        <dbReference type="EMBL" id="KAK1424240.1"/>
    </source>
</evidence>
<proteinExistence type="predicted"/>
<gene>
    <name evidence="1" type="ORF">QVD17_19561</name>
</gene>
<sequence>MVHFFNLLVFDLKKQGFEACMTKCPGLEWELVWQSLLLGELCHLADHMQQEHASFLQEVDPFTLQL</sequence>
<comment type="caution">
    <text evidence="1">The sequence shown here is derived from an EMBL/GenBank/DDBJ whole genome shotgun (WGS) entry which is preliminary data.</text>
</comment>
<reference evidence="1" key="1">
    <citation type="journal article" date="2023" name="bioRxiv">
        <title>Improved chromosome-level genome assembly for marigold (Tagetes erecta).</title>
        <authorList>
            <person name="Jiang F."/>
            <person name="Yuan L."/>
            <person name="Wang S."/>
            <person name="Wang H."/>
            <person name="Xu D."/>
            <person name="Wang A."/>
            <person name="Fan W."/>
        </authorList>
    </citation>
    <scope>NUCLEOTIDE SEQUENCE</scope>
    <source>
        <strain evidence="1">WSJ</strain>
        <tissue evidence="1">Leaf</tissue>
    </source>
</reference>
<name>A0AAD8KR75_TARER</name>
<dbReference type="EMBL" id="JAUHHV010000005">
    <property type="protein sequence ID" value="KAK1424240.1"/>
    <property type="molecule type" value="Genomic_DNA"/>
</dbReference>
<dbReference type="Proteomes" id="UP001229421">
    <property type="component" value="Unassembled WGS sequence"/>
</dbReference>
<evidence type="ECO:0000313" key="2">
    <source>
        <dbReference type="Proteomes" id="UP001229421"/>
    </source>
</evidence>
<dbReference type="AlphaFoldDB" id="A0AAD8KR75"/>
<organism evidence="1 2">
    <name type="scientific">Tagetes erecta</name>
    <name type="common">African marigold</name>
    <dbReference type="NCBI Taxonomy" id="13708"/>
    <lineage>
        <taxon>Eukaryota</taxon>
        <taxon>Viridiplantae</taxon>
        <taxon>Streptophyta</taxon>
        <taxon>Embryophyta</taxon>
        <taxon>Tracheophyta</taxon>
        <taxon>Spermatophyta</taxon>
        <taxon>Magnoliopsida</taxon>
        <taxon>eudicotyledons</taxon>
        <taxon>Gunneridae</taxon>
        <taxon>Pentapetalae</taxon>
        <taxon>asterids</taxon>
        <taxon>campanulids</taxon>
        <taxon>Asterales</taxon>
        <taxon>Asteraceae</taxon>
        <taxon>Asteroideae</taxon>
        <taxon>Heliantheae alliance</taxon>
        <taxon>Tageteae</taxon>
        <taxon>Tagetes</taxon>
    </lineage>
</organism>
<accession>A0AAD8KR75</accession>